<reference evidence="2" key="1">
    <citation type="submission" date="2020-09" db="EMBL/GenBank/DDBJ databases">
        <title>A novel bacterium of genus Paenibacillus, isolated from South China Sea.</title>
        <authorList>
            <person name="Huang H."/>
            <person name="Mo K."/>
            <person name="Hu Y."/>
        </authorList>
    </citation>
    <scope>NUCLEOTIDE SEQUENCE</scope>
    <source>
        <strain evidence="2">IB182363</strain>
    </source>
</reference>
<accession>A0A927GXP3</accession>
<comment type="caution">
    <text evidence="2">The sequence shown here is derived from an EMBL/GenBank/DDBJ whole genome shotgun (WGS) entry which is preliminary data.</text>
</comment>
<dbReference type="SUPFAM" id="SSF50939">
    <property type="entry name" value="Sialidases"/>
    <property type="match status" value="1"/>
</dbReference>
<evidence type="ECO:0000313" key="2">
    <source>
        <dbReference type="EMBL" id="MBD2860735.1"/>
    </source>
</evidence>
<evidence type="ECO:0000259" key="1">
    <source>
        <dbReference type="Pfam" id="PF13088"/>
    </source>
</evidence>
<proteinExistence type="predicted"/>
<dbReference type="CDD" id="cd15482">
    <property type="entry name" value="Sialidase_non-viral"/>
    <property type="match status" value="1"/>
</dbReference>
<dbReference type="Proteomes" id="UP000639396">
    <property type="component" value="Unassembled WGS sequence"/>
</dbReference>
<evidence type="ECO:0000313" key="3">
    <source>
        <dbReference type="Proteomes" id="UP000639396"/>
    </source>
</evidence>
<dbReference type="InterPro" id="IPR036278">
    <property type="entry name" value="Sialidase_sf"/>
</dbReference>
<dbReference type="InterPro" id="IPR011040">
    <property type="entry name" value="Sialidase"/>
</dbReference>
<keyword evidence="3" id="KW-1185">Reference proteome</keyword>
<dbReference type="EMBL" id="JACXJA010000003">
    <property type="protein sequence ID" value="MBD2860735.1"/>
    <property type="molecule type" value="Genomic_DNA"/>
</dbReference>
<organism evidence="2 3">
    <name type="scientific">Paenibacillus oceani</name>
    <dbReference type="NCBI Taxonomy" id="2772510"/>
    <lineage>
        <taxon>Bacteria</taxon>
        <taxon>Bacillati</taxon>
        <taxon>Bacillota</taxon>
        <taxon>Bacilli</taxon>
        <taxon>Bacillales</taxon>
        <taxon>Paenibacillaceae</taxon>
        <taxon>Paenibacillus</taxon>
    </lineage>
</organism>
<dbReference type="RefSeq" id="WP_190924139.1">
    <property type="nucleotide sequence ID" value="NZ_JACXJA010000003.1"/>
</dbReference>
<feature type="domain" description="Sialidase" evidence="1">
    <location>
        <begin position="41"/>
        <end position="289"/>
    </location>
</feature>
<gene>
    <name evidence="2" type="ORF">IDH45_01890</name>
</gene>
<dbReference type="AlphaFoldDB" id="A0A927GXP3"/>
<dbReference type="Pfam" id="PF13088">
    <property type="entry name" value="BNR_2"/>
    <property type="match status" value="1"/>
</dbReference>
<sequence length="408" mass="46820">MIMDPAAEWRRSNPDIVVYIPESDDYTGGNEHFLVFESPKGELLALWTQCSKEGHGDNHLVLARSTDNVHWTEPEYIVGTKKGEKGNQASWGFPVVSKQGRIYIFYMKDIGVYDYDSQATGTMGCVFSDDDGRTWTTASDIPMKRNRFDYPDPNVPRNWIVWQKPIRDSLGRWIVGYTQWSSPVHQQEKPADWYGYDSRSMFMRFDNIDEGPEPADIRITWLPDDNVGLEVPYPGKPEVSVAQEPSIVLLPDNRLFCVMRTFTGFIWYSLSENDGGSWTKPEVLRYQDSGEPIKQPIASCPIYPVGGKGKYMLVFHNNDGHLGEFKPEHALRNRRPAYLSFGTYKESARQPVWFDQPIQFLDTDGVTVGPKGTNEIATYPSYTDYKGKKVLWYPDRKHYLLGKYIADE</sequence>
<protein>
    <submittedName>
        <fullName evidence="2">Exo-alpha-sialidase</fullName>
    </submittedName>
</protein>
<dbReference type="Gene3D" id="2.120.10.10">
    <property type="match status" value="2"/>
</dbReference>
<name>A0A927GXP3_9BACL</name>